<dbReference type="InterPro" id="IPR050109">
    <property type="entry name" value="HTH-type_TetR-like_transc_reg"/>
</dbReference>
<gene>
    <name evidence="6" type="ORF">GCM10022222_06640</name>
</gene>
<evidence type="ECO:0000256" key="2">
    <source>
        <dbReference type="ARBA" id="ARBA00023125"/>
    </source>
</evidence>
<dbReference type="EMBL" id="BAAAZN010000001">
    <property type="protein sequence ID" value="GAA3526313.1"/>
    <property type="molecule type" value="Genomic_DNA"/>
</dbReference>
<keyword evidence="1" id="KW-0805">Transcription regulation</keyword>
<dbReference type="SUPFAM" id="SSF48498">
    <property type="entry name" value="Tetracyclin repressor-like, C-terminal domain"/>
    <property type="match status" value="1"/>
</dbReference>
<feature type="DNA-binding region" description="H-T-H motif" evidence="4">
    <location>
        <begin position="16"/>
        <end position="35"/>
    </location>
</feature>
<keyword evidence="3" id="KW-0804">Transcription</keyword>
<evidence type="ECO:0000259" key="5">
    <source>
        <dbReference type="PROSITE" id="PS50977"/>
    </source>
</evidence>
<dbReference type="InterPro" id="IPR049445">
    <property type="entry name" value="TetR_SbtR-like_C"/>
</dbReference>
<dbReference type="PANTHER" id="PTHR30055:SF234">
    <property type="entry name" value="HTH-TYPE TRANSCRIPTIONAL REGULATOR BETI"/>
    <property type="match status" value="1"/>
</dbReference>
<reference evidence="7" key="1">
    <citation type="journal article" date="2019" name="Int. J. Syst. Evol. Microbiol.">
        <title>The Global Catalogue of Microorganisms (GCM) 10K type strain sequencing project: providing services to taxonomists for standard genome sequencing and annotation.</title>
        <authorList>
            <consortium name="The Broad Institute Genomics Platform"/>
            <consortium name="The Broad Institute Genome Sequencing Center for Infectious Disease"/>
            <person name="Wu L."/>
            <person name="Ma J."/>
        </authorList>
    </citation>
    <scope>NUCLEOTIDE SEQUENCE [LARGE SCALE GENOMIC DNA]</scope>
    <source>
        <strain evidence="7">JCM 16898</strain>
    </source>
</reference>
<evidence type="ECO:0000313" key="6">
    <source>
        <dbReference type="EMBL" id="GAA3526313.1"/>
    </source>
</evidence>
<keyword evidence="2 4" id="KW-0238">DNA-binding</keyword>
<dbReference type="InterPro" id="IPR009057">
    <property type="entry name" value="Homeodomain-like_sf"/>
</dbReference>
<dbReference type="PANTHER" id="PTHR30055">
    <property type="entry name" value="HTH-TYPE TRANSCRIPTIONAL REGULATOR RUTR"/>
    <property type="match status" value="1"/>
</dbReference>
<comment type="caution">
    <text evidence="6">The sequence shown here is derived from an EMBL/GenBank/DDBJ whole genome shotgun (WGS) entry which is preliminary data.</text>
</comment>
<evidence type="ECO:0000256" key="1">
    <source>
        <dbReference type="ARBA" id="ARBA00023015"/>
    </source>
</evidence>
<dbReference type="Proteomes" id="UP001500689">
    <property type="component" value="Unassembled WGS sequence"/>
</dbReference>
<dbReference type="InterPro" id="IPR036271">
    <property type="entry name" value="Tet_transcr_reg_TetR-rel_C_sf"/>
</dbReference>
<dbReference type="Pfam" id="PF21597">
    <property type="entry name" value="TetR_C_43"/>
    <property type="match status" value="1"/>
</dbReference>
<name>A0ABP6V1A6_9PSEU</name>
<dbReference type="Gene3D" id="1.10.357.10">
    <property type="entry name" value="Tetracycline Repressor, domain 2"/>
    <property type="match status" value="1"/>
</dbReference>
<evidence type="ECO:0000256" key="3">
    <source>
        <dbReference type="ARBA" id="ARBA00023163"/>
    </source>
</evidence>
<evidence type="ECO:0000313" key="7">
    <source>
        <dbReference type="Proteomes" id="UP001500689"/>
    </source>
</evidence>
<dbReference type="PROSITE" id="PS50977">
    <property type="entry name" value="HTH_TETR_2"/>
    <property type="match status" value="1"/>
</dbReference>
<dbReference type="Pfam" id="PF00440">
    <property type="entry name" value="TetR_N"/>
    <property type="match status" value="1"/>
</dbReference>
<dbReference type="SUPFAM" id="SSF46689">
    <property type="entry name" value="Homeodomain-like"/>
    <property type="match status" value="1"/>
</dbReference>
<organism evidence="6 7">
    <name type="scientific">Amycolatopsis ultiminotia</name>
    <dbReference type="NCBI Taxonomy" id="543629"/>
    <lineage>
        <taxon>Bacteria</taxon>
        <taxon>Bacillati</taxon>
        <taxon>Actinomycetota</taxon>
        <taxon>Actinomycetes</taxon>
        <taxon>Pseudonocardiales</taxon>
        <taxon>Pseudonocardiaceae</taxon>
        <taxon>Amycolatopsis</taxon>
    </lineage>
</organism>
<accession>A0ABP6V1A6</accession>
<evidence type="ECO:0000256" key="4">
    <source>
        <dbReference type="PROSITE-ProRule" id="PRU00335"/>
    </source>
</evidence>
<feature type="domain" description="HTH tetR-type" evidence="5">
    <location>
        <begin position="1"/>
        <end position="53"/>
    </location>
</feature>
<protein>
    <submittedName>
        <fullName evidence="6">TetR/AcrR family transcriptional regulator</fullName>
    </submittedName>
</protein>
<keyword evidence="7" id="KW-1185">Reference proteome</keyword>
<sequence length="177" mass="18518">MLDAARDAVAEGRSLSFNDLAREADVGVGTVYRHFASAEALRAALAADSLDDLLDVGRRALGMPEPLEALATFLKSALTAQLKDDALAQIVETDNDVDPRTSEVKAKLRSTFTTLVDSAAATGALRSGVSADHLVAMLCGVSHAARLHPREQAPAAADQFLTILLAGLASPPDGRSR</sequence>
<dbReference type="InterPro" id="IPR001647">
    <property type="entry name" value="HTH_TetR"/>
</dbReference>
<proteinExistence type="predicted"/>